<dbReference type="Pfam" id="PF02518">
    <property type="entry name" value="HATPase_c"/>
    <property type="match status" value="1"/>
</dbReference>
<dbReference type="GO" id="GO:0004721">
    <property type="term" value="F:phosphoprotein phosphatase activity"/>
    <property type="evidence" value="ECO:0007669"/>
    <property type="project" value="TreeGrafter"/>
</dbReference>
<keyword evidence="6" id="KW-0597">Phosphoprotein</keyword>
<dbReference type="InterPro" id="IPR000014">
    <property type="entry name" value="PAS"/>
</dbReference>
<evidence type="ECO:0000259" key="14">
    <source>
        <dbReference type="PROSITE" id="PS50109"/>
    </source>
</evidence>
<comment type="caution">
    <text evidence="17">The sequence shown here is derived from an EMBL/GenBank/DDBJ whole genome shotgun (WGS) entry which is preliminary data.</text>
</comment>
<evidence type="ECO:0000256" key="13">
    <source>
        <dbReference type="SAM" id="Phobius"/>
    </source>
</evidence>
<dbReference type="GO" id="GO:0000155">
    <property type="term" value="F:phosphorelay sensor kinase activity"/>
    <property type="evidence" value="ECO:0007669"/>
    <property type="project" value="InterPro"/>
</dbReference>
<dbReference type="InterPro" id="IPR003660">
    <property type="entry name" value="HAMP_dom"/>
</dbReference>
<dbReference type="CDD" id="cd06225">
    <property type="entry name" value="HAMP"/>
    <property type="match status" value="1"/>
</dbReference>
<dbReference type="SMART" id="SM00304">
    <property type="entry name" value="HAMP"/>
    <property type="match status" value="1"/>
</dbReference>
<dbReference type="CDD" id="cd00130">
    <property type="entry name" value="PAS"/>
    <property type="match status" value="1"/>
</dbReference>
<evidence type="ECO:0000256" key="6">
    <source>
        <dbReference type="ARBA" id="ARBA00022553"/>
    </source>
</evidence>
<proteinExistence type="predicted"/>
<dbReference type="SUPFAM" id="SSF158472">
    <property type="entry name" value="HAMP domain-like"/>
    <property type="match status" value="1"/>
</dbReference>
<dbReference type="EMBL" id="WHJC01000008">
    <property type="protein sequence ID" value="MPQ42465.1"/>
    <property type="molecule type" value="Genomic_DNA"/>
</dbReference>
<dbReference type="Pfam" id="PF00512">
    <property type="entry name" value="HisKA"/>
    <property type="match status" value="1"/>
</dbReference>
<dbReference type="Proteomes" id="UP000430345">
    <property type="component" value="Unassembled WGS sequence"/>
</dbReference>
<keyword evidence="13" id="KW-1133">Transmembrane helix</keyword>
<dbReference type="EC" id="2.7.13.3" evidence="4"/>
<keyword evidence="13" id="KW-0812">Transmembrane</keyword>
<dbReference type="InterPro" id="IPR036097">
    <property type="entry name" value="HisK_dim/P_sf"/>
</dbReference>
<keyword evidence="7" id="KW-0808">Transferase</keyword>
<dbReference type="SMART" id="SM00387">
    <property type="entry name" value="HATPase_c"/>
    <property type="match status" value="1"/>
</dbReference>
<dbReference type="GO" id="GO:0005886">
    <property type="term" value="C:plasma membrane"/>
    <property type="evidence" value="ECO:0007669"/>
    <property type="project" value="UniProtKB-SubCell"/>
</dbReference>
<dbReference type="CDD" id="cd00082">
    <property type="entry name" value="HisKA"/>
    <property type="match status" value="1"/>
</dbReference>
<keyword evidence="8" id="KW-0547">Nucleotide-binding</keyword>
<feature type="domain" description="PAS" evidence="15">
    <location>
        <begin position="234"/>
        <end position="274"/>
    </location>
</feature>
<dbReference type="SUPFAM" id="SSF55874">
    <property type="entry name" value="ATPase domain of HSP90 chaperone/DNA topoisomerase II/histidine kinase"/>
    <property type="match status" value="1"/>
</dbReference>
<keyword evidence="5" id="KW-1003">Cell membrane</keyword>
<dbReference type="InterPro" id="IPR004358">
    <property type="entry name" value="Sig_transdc_His_kin-like_C"/>
</dbReference>
<evidence type="ECO:0000259" key="15">
    <source>
        <dbReference type="PROSITE" id="PS50112"/>
    </source>
</evidence>
<feature type="transmembrane region" description="Helical" evidence="13">
    <location>
        <begin position="154"/>
        <end position="173"/>
    </location>
</feature>
<dbReference type="SMART" id="SM00091">
    <property type="entry name" value="PAS"/>
    <property type="match status" value="1"/>
</dbReference>
<evidence type="ECO:0000256" key="7">
    <source>
        <dbReference type="ARBA" id="ARBA00022679"/>
    </source>
</evidence>
<dbReference type="OrthoDB" id="9813151at2"/>
<dbReference type="InterPro" id="IPR003661">
    <property type="entry name" value="HisK_dim/P_dom"/>
</dbReference>
<dbReference type="GO" id="GO:0016036">
    <property type="term" value="P:cellular response to phosphate starvation"/>
    <property type="evidence" value="ECO:0007669"/>
    <property type="project" value="TreeGrafter"/>
</dbReference>
<protein>
    <recommendedName>
        <fullName evidence="4">histidine kinase</fullName>
        <ecNumber evidence="4">2.7.13.3</ecNumber>
    </recommendedName>
</protein>
<evidence type="ECO:0000256" key="1">
    <source>
        <dbReference type="ARBA" id="ARBA00000085"/>
    </source>
</evidence>
<evidence type="ECO:0000256" key="10">
    <source>
        <dbReference type="ARBA" id="ARBA00022840"/>
    </source>
</evidence>
<dbReference type="FunFam" id="3.30.565.10:FF:000023">
    <property type="entry name" value="PAS domain-containing sensor histidine kinase"/>
    <property type="match status" value="1"/>
</dbReference>
<keyword evidence="18" id="KW-1185">Reference proteome</keyword>
<dbReference type="InterPro" id="IPR013767">
    <property type="entry name" value="PAS_fold"/>
</dbReference>
<dbReference type="GO" id="GO:0005524">
    <property type="term" value="F:ATP binding"/>
    <property type="evidence" value="ECO:0007669"/>
    <property type="project" value="UniProtKB-KW"/>
</dbReference>
<dbReference type="Pfam" id="PF00672">
    <property type="entry name" value="HAMP"/>
    <property type="match status" value="1"/>
</dbReference>
<dbReference type="SMART" id="SM00388">
    <property type="entry name" value="HisKA"/>
    <property type="match status" value="1"/>
</dbReference>
<feature type="transmembrane region" description="Helical" evidence="13">
    <location>
        <begin position="6"/>
        <end position="27"/>
    </location>
</feature>
<keyword evidence="10" id="KW-0067">ATP-binding</keyword>
<evidence type="ECO:0000259" key="16">
    <source>
        <dbReference type="PROSITE" id="PS50885"/>
    </source>
</evidence>
<accession>A0A6I1MGH0</accession>
<evidence type="ECO:0000256" key="4">
    <source>
        <dbReference type="ARBA" id="ARBA00012438"/>
    </source>
</evidence>
<dbReference type="Gene3D" id="3.30.565.10">
    <property type="entry name" value="Histidine kinase-like ATPase, C-terminal domain"/>
    <property type="match status" value="1"/>
</dbReference>
<dbReference type="Gene3D" id="1.10.287.130">
    <property type="match status" value="1"/>
</dbReference>
<dbReference type="NCBIfam" id="NF046044">
    <property type="entry name" value="PnpS"/>
    <property type="match status" value="1"/>
</dbReference>
<keyword evidence="12 13" id="KW-0472">Membrane</keyword>
<sequence>MKKRIILFTSIVIIFSLTVMSSFFFVISNHRYIKTSKEILKEYNEIVSILIRNDNNAHLQEKLKSLDKSGVRVTYINNKGNVIFDNYKYWKSMDNHSDREEIIQAKKNGYGESVRYSEALKSNMIYYASKFSNGSVVRTAINIDNFNMFEGKNIIYYIIALVLSILIAIGLSVKITNIIIDPLKELEFITSRIANGELNRRVTIREIKELASVGESFNHMANRLEETLEDSLDKKNKLEAILKSMDSGIIAIDKNLKVIMINPYAKKIFGISENIIGKKITEYLNNKEVLRAIKERVDYEEVSIDYPVYRNLRIKTAEIINGYEHIGIVAVLYDITNFKKLENMRTQFVANISHEIKTPLTSIKGFAETLKYVDDEETRQKFLNIINDESDRLARLIEDILVLYDIEQKKDPVLEMFSINEVIDNVYMLVMNEANKKNISIKTEYKDNICIVGDKDKFKQMLLNIVYNGVKYTEEGGHIKIASYIKNSNLIVKISDTGIGISKEDLPRIFERFYRVDKARSRASGGTGLGLAIVKHIVNLFDGEITVKSSLGKGTIFTIVIPINI</sequence>
<dbReference type="Pfam" id="PF00989">
    <property type="entry name" value="PAS"/>
    <property type="match status" value="1"/>
</dbReference>
<dbReference type="FunFam" id="1.10.287.130:FF:000001">
    <property type="entry name" value="Two-component sensor histidine kinase"/>
    <property type="match status" value="1"/>
</dbReference>
<keyword evidence="9" id="KW-0418">Kinase</keyword>
<dbReference type="InterPro" id="IPR005467">
    <property type="entry name" value="His_kinase_dom"/>
</dbReference>
<comment type="catalytic activity">
    <reaction evidence="1">
        <text>ATP + protein L-histidine = ADP + protein N-phospho-L-histidine.</text>
        <dbReference type="EC" id="2.7.13.3"/>
    </reaction>
</comment>
<name>A0A6I1MGH0_9CLOT</name>
<dbReference type="AlphaFoldDB" id="A0A6I1MGH0"/>
<feature type="domain" description="HAMP" evidence="16">
    <location>
        <begin position="177"/>
        <end position="229"/>
    </location>
</feature>
<dbReference type="GO" id="GO:0006355">
    <property type="term" value="P:regulation of DNA-templated transcription"/>
    <property type="evidence" value="ECO:0007669"/>
    <property type="project" value="InterPro"/>
</dbReference>
<evidence type="ECO:0000313" key="18">
    <source>
        <dbReference type="Proteomes" id="UP000430345"/>
    </source>
</evidence>
<evidence type="ECO:0000256" key="8">
    <source>
        <dbReference type="ARBA" id="ARBA00022741"/>
    </source>
</evidence>
<organism evidence="17 18">
    <name type="scientific">Clostridium tarantellae</name>
    <dbReference type="NCBI Taxonomy" id="39493"/>
    <lineage>
        <taxon>Bacteria</taxon>
        <taxon>Bacillati</taxon>
        <taxon>Bacillota</taxon>
        <taxon>Clostridia</taxon>
        <taxon>Eubacteriales</taxon>
        <taxon>Clostridiaceae</taxon>
        <taxon>Clostridium</taxon>
    </lineage>
</organism>
<evidence type="ECO:0000256" key="9">
    <source>
        <dbReference type="ARBA" id="ARBA00022777"/>
    </source>
</evidence>
<dbReference type="PROSITE" id="PS50885">
    <property type="entry name" value="HAMP"/>
    <property type="match status" value="1"/>
</dbReference>
<dbReference type="SUPFAM" id="SSF47384">
    <property type="entry name" value="Homodimeric domain of signal transducing histidine kinase"/>
    <property type="match status" value="1"/>
</dbReference>
<dbReference type="Gene3D" id="3.30.450.20">
    <property type="entry name" value="PAS domain"/>
    <property type="match status" value="1"/>
</dbReference>
<dbReference type="PANTHER" id="PTHR45453">
    <property type="entry name" value="PHOSPHATE REGULON SENSOR PROTEIN PHOR"/>
    <property type="match status" value="1"/>
</dbReference>
<dbReference type="RefSeq" id="WP_152887112.1">
    <property type="nucleotide sequence ID" value="NZ_WHJC01000008.1"/>
</dbReference>
<dbReference type="PANTHER" id="PTHR45453:SF1">
    <property type="entry name" value="PHOSPHATE REGULON SENSOR PROTEIN PHOR"/>
    <property type="match status" value="1"/>
</dbReference>
<evidence type="ECO:0000313" key="17">
    <source>
        <dbReference type="EMBL" id="MPQ42465.1"/>
    </source>
</evidence>
<dbReference type="PRINTS" id="PR00344">
    <property type="entry name" value="BCTRLSENSOR"/>
</dbReference>
<dbReference type="PROSITE" id="PS50112">
    <property type="entry name" value="PAS"/>
    <property type="match status" value="1"/>
</dbReference>
<dbReference type="PROSITE" id="PS50109">
    <property type="entry name" value="HIS_KIN"/>
    <property type="match status" value="1"/>
</dbReference>
<evidence type="ECO:0000256" key="11">
    <source>
        <dbReference type="ARBA" id="ARBA00023012"/>
    </source>
</evidence>
<dbReference type="CDD" id="cd16922">
    <property type="entry name" value="HATPase_EvgS-ArcB-TorS-like"/>
    <property type="match status" value="1"/>
</dbReference>
<dbReference type="Gene3D" id="6.10.340.10">
    <property type="match status" value="1"/>
</dbReference>
<evidence type="ECO:0000256" key="5">
    <source>
        <dbReference type="ARBA" id="ARBA00022475"/>
    </source>
</evidence>
<dbReference type="InterPro" id="IPR003594">
    <property type="entry name" value="HATPase_dom"/>
</dbReference>
<feature type="domain" description="Histidine kinase" evidence="14">
    <location>
        <begin position="351"/>
        <end position="565"/>
    </location>
</feature>
<dbReference type="SUPFAM" id="SSF55785">
    <property type="entry name" value="PYP-like sensor domain (PAS domain)"/>
    <property type="match status" value="1"/>
</dbReference>
<evidence type="ECO:0000256" key="12">
    <source>
        <dbReference type="ARBA" id="ARBA00023136"/>
    </source>
</evidence>
<dbReference type="NCBIfam" id="TIGR00229">
    <property type="entry name" value="sensory_box"/>
    <property type="match status" value="1"/>
</dbReference>
<dbReference type="InterPro" id="IPR050351">
    <property type="entry name" value="BphY/WalK/GraS-like"/>
</dbReference>
<dbReference type="InterPro" id="IPR035965">
    <property type="entry name" value="PAS-like_dom_sf"/>
</dbReference>
<gene>
    <name evidence="17" type="ORF">GBZ86_01610</name>
</gene>
<comment type="subcellular location">
    <subcellularLocation>
        <location evidence="2">Cell membrane</location>
    </subcellularLocation>
    <subcellularLocation>
        <location evidence="3">Membrane raft</location>
        <topology evidence="3">Multi-pass membrane protein</topology>
    </subcellularLocation>
</comment>
<dbReference type="GO" id="GO:0045121">
    <property type="term" value="C:membrane raft"/>
    <property type="evidence" value="ECO:0007669"/>
    <property type="project" value="UniProtKB-SubCell"/>
</dbReference>
<keyword evidence="11" id="KW-0902">Two-component regulatory system</keyword>
<evidence type="ECO:0000256" key="3">
    <source>
        <dbReference type="ARBA" id="ARBA00004314"/>
    </source>
</evidence>
<dbReference type="InterPro" id="IPR036890">
    <property type="entry name" value="HATPase_C_sf"/>
</dbReference>
<evidence type="ECO:0000256" key="2">
    <source>
        <dbReference type="ARBA" id="ARBA00004236"/>
    </source>
</evidence>
<reference evidence="17 18" key="1">
    <citation type="submission" date="2019-10" db="EMBL/GenBank/DDBJ databases">
        <title>The Genome Sequence of Clostridium tarantellae Isolated from Fish Brain.</title>
        <authorList>
            <person name="Bano L."/>
            <person name="Kiel M."/>
            <person name="Sales G."/>
            <person name="Doxey A.C."/>
            <person name="Mansfield M.J."/>
            <person name="Schiavone M."/>
            <person name="Rossetto O."/>
            <person name="Pirazzini M."/>
            <person name="Dobrindt U."/>
            <person name="Montecucco C."/>
        </authorList>
    </citation>
    <scope>NUCLEOTIDE SEQUENCE [LARGE SCALE GENOMIC DNA]</scope>
    <source>
        <strain evidence="17 18">DSM 3997</strain>
    </source>
</reference>